<dbReference type="EMBL" id="CP061800">
    <property type="protein sequence ID" value="QTA84764.1"/>
    <property type="molecule type" value="Genomic_DNA"/>
</dbReference>
<evidence type="ECO:0000256" key="1">
    <source>
        <dbReference type="SAM" id="MobiDB-lite"/>
    </source>
</evidence>
<evidence type="ECO:0000313" key="3">
    <source>
        <dbReference type="Proteomes" id="UP000663722"/>
    </source>
</evidence>
<accession>A0A975GKH8</accession>
<keyword evidence="3" id="KW-1185">Reference proteome</keyword>
<proteinExistence type="predicted"/>
<name>A0A975GKH8_9BACT</name>
<dbReference type="AlphaFoldDB" id="A0A975GKH8"/>
<organism evidence="2 3">
    <name type="scientific">Desulfonema magnum</name>
    <dbReference type="NCBI Taxonomy" id="45655"/>
    <lineage>
        <taxon>Bacteria</taxon>
        <taxon>Pseudomonadati</taxon>
        <taxon>Thermodesulfobacteriota</taxon>
        <taxon>Desulfobacteria</taxon>
        <taxon>Desulfobacterales</taxon>
        <taxon>Desulfococcaceae</taxon>
        <taxon>Desulfonema</taxon>
    </lineage>
</organism>
<dbReference type="KEGG" id="dmm:dnm_007640"/>
<protein>
    <submittedName>
        <fullName evidence="2">Uncharacterized protein</fullName>
    </submittedName>
</protein>
<sequence>MGEAWIYQSKPSEEVGPSQGRGEMAELRGGLLRPNHHLMSA</sequence>
<evidence type="ECO:0000313" key="2">
    <source>
        <dbReference type="EMBL" id="QTA84764.1"/>
    </source>
</evidence>
<reference evidence="2" key="1">
    <citation type="journal article" date="2021" name="Microb. Physiol.">
        <title>Proteogenomic Insights into the Physiology of Marine, Sulfate-Reducing, Filamentous Desulfonema limicola and Desulfonema magnum.</title>
        <authorList>
            <person name="Schnaars V."/>
            <person name="Wohlbrand L."/>
            <person name="Scheve S."/>
            <person name="Hinrichs C."/>
            <person name="Reinhardt R."/>
            <person name="Rabus R."/>
        </authorList>
    </citation>
    <scope>NUCLEOTIDE SEQUENCE</scope>
    <source>
        <strain evidence="2">4be13</strain>
    </source>
</reference>
<feature type="region of interest" description="Disordered" evidence="1">
    <location>
        <begin position="1"/>
        <end position="41"/>
    </location>
</feature>
<gene>
    <name evidence="2" type="ORF">dnm_007640</name>
</gene>
<dbReference type="Proteomes" id="UP000663722">
    <property type="component" value="Chromosome"/>
</dbReference>